<organism evidence="1 2">
    <name type="scientific">Macrococcus hajekii</name>
    <dbReference type="NCBI Taxonomy" id="198482"/>
    <lineage>
        <taxon>Bacteria</taxon>
        <taxon>Bacillati</taxon>
        <taxon>Bacillota</taxon>
        <taxon>Bacilli</taxon>
        <taxon>Bacillales</taxon>
        <taxon>Staphylococcaceae</taxon>
        <taxon>Macrococcus</taxon>
    </lineage>
</organism>
<dbReference type="AlphaFoldDB" id="A0A4R6BNN4"/>
<name>A0A4R6BNN4_9STAP</name>
<comment type="caution">
    <text evidence="1">The sequence shown here is derived from an EMBL/GenBank/DDBJ whole genome shotgun (WGS) entry which is preliminary data.</text>
</comment>
<accession>A0A4R6BNN4</accession>
<reference evidence="1 2" key="1">
    <citation type="submission" date="2019-01" db="EMBL/GenBank/DDBJ databases">
        <title>Draft genome sequences of the type strains of six Macrococcus species.</title>
        <authorList>
            <person name="Mazhar S."/>
            <person name="Altermann E."/>
            <person name="Hill C."/>
            <person name="Mcauliffe O."/>
        </authorList>
    </citation>
    <scope>NUCLEOTIDE SEQUENCE [LARGE SCALE GENOMIC DNA]</scope>
    <source>
        <strain evidence="1 2">CCM4809</strain>
    </source>
</reference>
<dbReference type="RefSeq" id="WP_133429517.1">
    <property type="nucleotide sequence ID" value="NZ_BMCC01000001.1"/>
</dbReference>
<dbReference type="EMBL" id="SCWE01000001">
    <property type="protein sequence ID" value="TDM03421.1"/>
    <property type="molecule type" value="Genomic_DNA"/>
</dbReference>
<keyword evidence="2" id="KW-1185">Reference proteome</keyword>
<gene>
    <name evidence="1" type="ORF">ERX37_04880</name>
</gene>
<dbReference type="Proteomes" id="UP000295328">
    <property type="component" value="Unassembled WGS sequence"/>
</dbReference>
<evidence type="ECO:0000313" key="2">
    <source>
        <dbReference type="Proteomes" id="UP000295328"/>
    </source>
</evidence>
<dbReference type="OrthoDB" id="2400751at2"/>
<sequence length="61" mass="6929">MKTQVVIKKSVIGWFNLYKKGKLIANLPPETMKELLPDFTGGYLTCCEMDLSLINKLPEVQ</sequence>
<protein>
    <submittedName>
        <fullName evidence="1">Uncharacterized protein</fullName>
    </submittedName>
</protein>
<evidence type="ECO:0000313" key="1">
    <source>
        <dbReference type="EMBL" id="TDM03421.1"/>
    </source>
</evidence>
<proteinExistence type="predicted"/>